<keyword evidence="9" id="KW-1185">Reference proteome</keyword>
<evidence type="ECO:0000256" key="3">
    <source>
        <dbReference type="ARBA" id="ARBA00007786"/>
    </source>
</evidence>
<dbReference type="InterPro" id="IPR000070">
    <property type="entry name" value="Pectinesterase_cat"/>
</dbReference>
<dbReference type="Gramene" id="TRITD2Av1G198260.2">
    <property type="protein sequence ID" value="TRITD2Av1G198260.2"/>
    <property type="gene ID" value="TRITD2Av1G198260"/>
</dbReference>
<comment type="similarity">
    <text evidence="2">In the N-terminal section; belongs to the PMEI family.</text>
</comment>
<dbReference type="PANTHER" id="PTHR31707">
    <property type="entry name" value="PECTINESTERASE"/>
    <property type="match status" value="1"/>
</dbReference>
<proteinExistence type="inferred from homology"/>
<keyword evidence="4" id="KW-0378">Hydrolase</keyword>
<dbReference type="SUPFAM" id="SSF51126">
    <property type="entry name" value="Pectin lyase-like"/>
    <property type="match status" value="1"/>
</dbReference>
<accession>A0A9R1R9F1</accession>
<evidence type="ECO:0000256" key="5">
    <source>
        <dbReference type="ARBA" id="ARBA00023085"/>
    </source>
</evidence>
<dbReference type="InterPro" id="IPR011050">
    <property type="entry name" value="Pectin_lyase_fold/virulence"/>
</dbReference>
<dbReference type="Proteomes" id="UP000324705">
    <property type="component" value="Chromosome 2A"/>
</dbReference>
<evidence type="ECO:0000256" key="2">
    <source>
        <dbReference type="ARBA" id="ARBA00006027"/>
    </source>
</evidence>
<feature type="compositionally biased region" description="Basic and acidic residues" evidence="6">
    <location>
        <begin position="7"/>
        <end position="19"/>
    </location>
</feature>
<organism evidence="8 9">
    <name type="scientific">Triticum turgidum subsp. durum</name>
    <name type="common">Durum wheat</name>
    <name type="synonym">Triticum durum</name>
    <dbReference type="NCBI Taxonomy" id="4567"/>
    <lineage>
        <taxon>Eukaryota</taxon>
        <taxon>Viridiplantae</taxon>
        <taxon>Streptophyta</taxon>
        <taxon>Embryophyta</taxon>
        <taxon>Tracheophyta</taxon>
        <taxon>Spermatophyta</taxon>
        <taxon>Magnoliopsida</taxon>
        <taxon>Liliopsida</taxon>
        <taxon>Poales</taxon>
        <taxon>Poaceae</taxon>
        <taxon>BOP clade</taxon>
        <taxon>Pooideae</taxon>
        <taxon>Triticodae</taxon>
        <taxon>Triticeae</taxon>
        <taxon>Triticinae</taxon>
        <taxon>Triticum</taxon>
    </lineage>
</organism>
<gene>
    <name evidence="8" type="ORF">TRITD_2Av1G198260</name>
</gene>
<dbReference type="GO" id="GO:0042545">
    <property type="term" value="P:cell wall modification"/>
    <property type="evidence" value="ECO:0007669"/>
    <property type="project" value="InterPro"/>
</dbReference>
<dbReference type="AlphaFoldDB" id="A0A9R1R9F1"/>
<dbReference type="InterPro" id="IPR012334">
    <property type="entry name" value="Pectin_lyas_fold"/>
</dbReference>
<dbReference type="InterPro" id="IPR006501">
    <property type="entry name" value="Pectinesterase_inhib_dom"/>
</dbReference>
<evidence type="ECO:0000256" key="4">
    <source>
        <dbReference type="ARBA" id="ARBA00022801"/>
    </source>
</evidence>
<dbReference type="GO" id="GO:0030599">
    <property type="term" value="F:pectinesterase activity"/>
    <property type="evidence" value="ECO:0007669"/>
    <property type="project" value="InterPro"/>
</dbReference>
<evidence type="ECO:0000256" key="6">
    <source>
        <dbReference type="SAM" id="MobiDB-lite"/>
    </source>
</evidence>
<evidence type="ECO:0000256" key="1">
    <source>
        <dbReference type="ARBA" id="ARBA00005184"/>
    </source>
</evidence>
<feature type="region of interest" description="Disordered" evidence="6">
    <location>
        <begin position="1"/>
        <end position="25"/>
    </location>
</feature>
<dbReference type="GO" id="GO:0004857">
    <property type="term" value="F:enzyme inhibitor activity"/>
    <property type="evidence" value="ECO:0007669"/>
    <property type="project" value="InterPro"/>
</dbReference>
<feature type="domain" description="Pectinesterase inhibitor" evidence="7">
    <location>
        <begin position="1"/>
        <end position="107"/>
    </location>
</feature>
<comment type="similarity">
    <text evidence="3">In the C-terminal section; belongs to the pectinesterase family.</text>
</comment>
<reference evidence="8 9" key="1">
    <citation type="submission" date="2017-09" db="EMBL/GenBank/DDBJ databases">
        <authorList>
            <consortium name="International Durum Wheat Genome Sequencing Consortium (IDWGSC)"/>
            <person name="Milanesi L."/>
        </authorList>
    </citation>
    <scope>NUCLEOTIDE SEQUENCE [LARGE SCALE GENOMIC DNA]</scope>
    <source>
        <strain evidence="9">cv. Svevo</strain>
    </source>
</reference>
<comment type="pathway">
    <text evidence="1">Glycan metabolism; pectin degradation; 2-dehydro-3-deoxy-D-gluconate from pectin: step 1/5.</text>
</comment>
<dbReference type="NCBIfam" id="TIGR01614">
    <property type="entry name" value="PME_inhib"/>
    <property type="match status" value="1"/>
</dbReference>
<dbReference type="Pfam" id="PF04043">
    <property type="entry name" value="PMEI"/>
    <property type="match status" value="1"/>
</dbReference>
<dbReference type="InterPro" id="IPR035513">
    <property type="entry name" value="Invertase/methylesterase_inhib"/>
</dbReference>
<dbReference type="SMART" id="SM00856">
    <property type="entry name" value="PMEI"/>
    <property type="match status" value="1"/>
</dbReference>
<dbReference type="Gene3D" id="1.20.140.40">
    <property type="entry name" value="Invertase/pectin methylesterase inhibitor family protein"/>
    <property type="match status" value="1"/>
</dbReference>
<name>A0A9R1R9F1_TRITD</name>
<evidence type="ECO:0000313" key="9">
    <source>
        <dbReference type="Proteomes" id="UP000324705"/>
    </source>
</evidence>
<evidence type="ECO:0000259" key="7">
    <source>
        <dbReference type="SMART" id="SM00856"/>
    </source>
</evidence>
<dbReference type="Gene3D" id="2.160.20.10">
    <property type="entry name" value="Single-stranded right-handed beta-helix, Pectin lyase-like"/>
    <property type="match status" value="1"/>
</dbReference>
<dbReference type="SUPFAM" id="SSF101148">
    <property type="entry name" value="Plant invertase/pectin methylesterase inhibitor"/>
    <property type="match status" value="1"/>
</dbReference>
<dbReference type="EMBL" id="LT934113">
    <property type="protein sequence ID" value="VAH33051.1"/>
    <property type="molecule type" value="Genomic_DNA"/>
</dbReference>
<dbReference type="CDD" id="cd15798">
    <property type="entry name" value="PMEI-like_3"/>
    <property type="match status" value="1"/>
</dbReference>
<sequence length="244" mass="26626">MESIKSAVERSKSIGEVKSSDPLTEGARQDCKELLEDSVDDLKGMVEMAGGDIKVLLSRTDDLEHWITGVMTFIDTCADGFADEKLKADMQGILRNATELSSNALAITNSLGAIFKKLDLDVFKTDSRRRLLSAEESKYPAWMKAPERKLLASGGLPAPNAVVAKDGSGKFKTIQDAVNSMPKDHPGRYVIYVKAGVYEEMVMVPKDKVNIFMYGDGPKQSRVTGSKSFADGITTMKTATFCEP</sequence>
<keyword evidence="5" id="KW-0063">Aspartyl esterase</keyword>
<evidence type="ECO:0000313" key="8">
    <source>
        <dbReference type="EMBL" id="VAH33051.1"/>
    </source>
</evidence>
<dbReference type="Pfam" id="PF01095">
    <property type="entry name" value="Pectinesterase"/>
    <property type="match status" value="1"/>
</dbReference>
<protein>
    <recommendedName>
        <fullName evidence="7">Pectinesterase inhibitor domain-containing protein</fullName>
    </recommendedName>
</protein>